<reference evidence="1 2" key="1">
    <citation type="submission" date="2024-06" db="EMBL/GenBank/DDBJ databases">
        <authorList>
            <person name="Kraege A."/>
            <person name="Thomma B."/>
        </authorList>
    </citation>
    <scope>NUCLEOTIDE SEQUENCE [LARGE SCALE GENOMIC DNA]</scope>
</reference>
<dbReference type="Proteomes" id="UP001497392">
    <property type="component" value="Unassembled WGS sequence"/>
</dbReference>
<keyword evidence="2" id="KW-1185">Reference proteome</keyword>
<comment type="caution">
    <text evidence="1">The sequence shown here is derived from an EMBL/GenBank/DDBJ whole genome shotgun (WGS) entry which is preliminary data.</text>
</comment>
<evidence type="ECO:0000313" key="2">
    <source>
        <dbReference type="Proteomes" id="UP001497392"/>
    </source>
</evidence>
<evidence type="ECO:0000313" key="1">
    <source>
        <dbReference type="EMBL" id="CAL5225913.1"/>
    </source>
</evidence>
<organism evidence="1 2">
    <name type="scientific">Coccomyxa viridis</name>
    <dbReference type="NCBI Taxonomy" id="1274662"/>
    <lineage>
        <taxon>Eukaryota</taxon>
        <taxon>Viridiplantae</taxon>
        <taxon>Chlorophyta</taxon>
        <taxon>core chlorophytes</taxon>
        <taxon>Trebouxiophyceae</taxon>
        <taxon>Trebouxiophyceae incertae sedis</taxon>
        <taxon>Coccomyxaceae</taxon>
        <taxon>Coccomyxa</taxon>
    </lineage>
</organism>
<sequence length="82" mass="9353">MMMTDLQSQWHVFWMDGNKVIKQPLEGNRHAAYILQLALGLRQATDAKGGQAFANRQRIADERIPQQREVKLEVGSEGITFL</sequence>
<accession>A0ABP1G7S3</accession>
<gene>
    <name evidence="1" type="primary">g8704</name>
    <name evidence="1" type="ORF">VP750_LOCUS7819</name>
</gene>
<name>A0ABP1G7S3_9CHLO</name>
<dbReference type="EMBL" id="CAXHTA020000015">
    <property type="protein sequence ID" value="CAL5225913.1"/>
    <property type="molecule type" value="Genomic_DNA"/>
</dbReference>
<proteinExistence type="predicted"/>
<protein>
    <submittedName>
        <fullName evidence="1">G8704 protein</fullName>
    </submittedName>
</protein>